<protein>
    <recommendedName>
        <fullName evidence="2">PLAT domain-containing protein</fullName>
    </recommendedName>
</protein>
<dbReference type="AlphaFoldDB" id="A0A813ZTE9"/>
<dbReference type="OrthoDB" id="10570923at2759"/>
<sequence length="365" mass="43340">MSVILPPINIKTSPNKSSACSTCKLKRCYNCEFRLKAELNKFQRELTNQFIKEDKFQPNSLENVKYRITIKTSENSPEEFNGNLGINIIAKFFDTGFIKLDKNISLRKNSTNFFNRGKIDSFQFEEQDIRTISAIILSKDVKEDESLYIDFVEIEILRYSEKKSFRFPIDGWIRKSIQEPRAEKLKLRYGKRNSLVVFLNEKPKFEYKIKISPRRNNEEHFAKLKLRSESKKKGRVIFQIFGDKMKTELFTLTDNETSHSDYKLYTRTFNDLGMIKSFYIKYDNRDYFDEMYFDFIEIIDPRGNSFKFLMNLILASGQEITLPKHASKKSELSNYGDNEEIINETESQEEYKQDEFFENEEFIEN</sequence>
<dbReference type="InterPro" id="IPR001024">
    <property type="entry name" value="PLAT/LH2_dom"/>
</dbReference>
<dbReference type="Proteomes" id="UP000663879">
    <property type="component" value="Unassembled WGS sequence"/>
</dbReference>
<accession>A0A813ZTE9</accession>
<feature type="domain" description="PLAT" evidence="2">
    <location>
        <begin position="64"/>
        <end position="187"/>
    </location>
</feature>
<reference evidence="3" key="1">
    <citation type="submission" date="2021-02" db="EMBL/GenBank/DDBJ databases">
        <authorList>
            <person name="Nowell W R."/>
        </authorList>
    </citation>
    <scope>NUCLEOTIDE SEQUENCE</scope>
    <source>
        <strain evidence="3">Ploen Becks lab</strain>
    </source>
</reference>
<comment type="caution">
    <text evidence="1">Lacks conserved residue(s) required for the propagation of feature annotation.</text>
</comment>
<organism evidence="3 4">
    <name type="scientific">Brachionus calyciflorus</name>
    <dbReference type="NCBI Taxonomy" id="104777"/>
    <lineage>
        <taxon>Eukaryota</taxon>
        <taxon>Metazoa</taxon>
        <taxon>Spiralia</taxon>
        <taxon>Gnathifera</taxon>
        <taxon>Rotifera</taxon>
        <taxon>Eurotatoria</taxon>
        <taxon>Monogononta</taxon>
        <taxon>Pseudotrocha</taxon>
        <taxon>Ploima</taxon>
        <taxon>Brachionidae</taxon>
        <taxon>Brachionus</taxon>
    </lineage>
</organism>
<evidence type="ECO:0000256" key="1">
    <source>
        <dbReference type="PROSITE-ProRule" id="PRU00152"/>
    </source>
</evidence>
<evidence type="ECO:0000313" key="4">
    <source>
        <dbReference type="Proteomes" id="UP000663879"/>
    </source>
</evidence>
<dbReference type="Gene3D" id="2.60.60.20">
    <property type="entry name" value="PLAT/LH2 domain"/>
    <property type="match status" value="2"/>
</dbReference>
<dbReference type="PROSITE" id="PS50095">
    <property type="entry name" value="PLAT"/>
    <property type="match status" value="1"/>
</dbReference>
<keyword evidence="4" id="KW-1185">Reference proteome</keyword>
<dbReference type="PANTHER" id="PTHR45901:SF3">
    <property type="entry name" value="LIPOXYGENASE HOMOLOGY DOMAIN-CONTAINING PROTEIN 1"/>
    <property type="match status" value="1"/>
</dbReference>
<dbReference type="PANTHER" id="PTHR45901">
    <property type="entry name" value="PROTEIN CBG12474"/>
    <property type="match status" value="1"/>
</dbReference>
<comment type="caution">
    <text evidence="3">The sequence shown here is derived from an EMBL/GenBank/DDBJ whole genome shotgun (WGS) entry which is preliminary data.</text>
</comment>
<dbReference type="InterPro" id="IPR036392">
    <property type="entry name" value="PLAT/LH2_dom_sf"/>
</dbReference>
<proteinExistence type="predicted"/>
<name>A0A813ZTE9_9BILA</name>
<dbReference type="SUPFAM" id="SSF49723">
    <property type="entry name" value="Lipase/lipooxygenase domain (PLAT/LH2 domain)"/>
    <property type="match status" value="2"/>
</dbReference>
<gene>
    <name evidence="3" type="ORF">OXX778_LOCUS11497</name>
</gene>
<evidence type="ECO:0000259" key="2">
    <source>
        <dbReference type="PROSITE" id="PS50095"/>
    </source>
</evidence>
<evidence type="ECO:0000313" key="3">
    <source>
        <dbReference type="EMBL" id="CAF0903009.1"/>
    </source>
</evidence>
<dbReference type="InterPro" id="IPR052970">
    <property type="entry name" value="Inner_ear_hair_cell_LOXHD"/>
</dbReference>
<dbReference type="EMBL" id="CAJNOC010001955">
    <property type="protein sequence ID" value="CAF0903009.1"/>
    <property type="molecule type" value="Genomic_DNA"/>
</dbReference>